<dbReference type="EMBL" id="CAEZXK010000067">
    <property type="protein sequence ID" value="CAB4696249.1"/>
    <property type="molecule type" value="Genomic_DNA"/>
</dbReference>
<evidence type="ECO:0000256" key="1">
    <source>
        <dbReference type="SAM" id="MobiDB-lite"/>
    </source>
</evidence>
<feature type="compositionally biased region" description="Polar residues" evidence="1">
    <location>
        <begin position="51"/>
        <end position="69"/>
    </location>
</feature>
<name>A0A6J6PBP8_9ZZZZ</name>
<reference evidence="2" key="1">
    <citation type="submission" date="2020-05" db="EMBL/GenBank/DDBJ databases">
        <authorList>
            <person name="Chiriac C."/>
            <person name="Salcher M."/>
            <person name="Ghai R."/>
            <person name="Kavagutti S V."/>
        </authorList>
    </citation>
    <scope>NUCLEOTIDE SEQUENCE</scope>
</reference>
<gene>
    <name evidence="2" type="ORF">UFOPK2370_01259</name>
</gene>
<protein>
    <submittedName>
        <fullName evidence="2">Unannotated protein</fullName>
    </submittedName>
</protein>
<accession>A0A6J6PBP8</accession>
<organism evidence="2">
    <name type="scientific">freshwater metagenome</name>
    <dbReference type="NCBI Taxonomy" id="449393"/>
    <lineage>
        <taxon>unclassified sequences</taxon>
        <taxon>metagenomes</taxon>
        <taxon>ecological metagenomes</taxon>
    </lineage>
</organism>
<dbReference type="AlphaFoldDB" id="A0A6J6PBP8"/>
<evidence type="ECO:0000313" key="2">
    <source>
        <dbReference type="EMBL" id="CAB4696249.1"/>
    </source>
</evidence>
<proteinExistence type="predicted"/>
<sequence length="272" mass="28192">MSCCLLFLSLGAQSASAECRPAVGSGFATGSVIAGNQVVVCAKESKQATSVSTSKPVASTKTTKTNPGKPQTVAPKINCPVEFRTTEQIVAATLAGCRIPGPSAPPARVVTVKPGKPAVEEARVSSSSQSAEVSLSARPLYIAASQAVLRVGEAVVLTSDAVEHEKTAVILGRVGFVRFTPVEYSWLVEPAQSSPVAVTAFSAAGTKSISLQVVYLASSRFSLSEAWVRVGLVTAAAAIEVKVENIEPAKTPKLRARLVSASCETKPSSYRC</sequence>
<feature type="region of interest" description="Disordered" evidence="1">
    <location>
        <begin position="51"/>
        <end position="73"/>
    </location>
</feature>